<feature type="compositionally biased region" description="Polar residues" evidence="1">
    <location>
        <begin position="197"/>
        <end position="225"/>
    </location>
</feature>
<reference evidence="2 3" key="1">
    <citation type="journal article" date="2015" name="Proc. Natl. Acad. Sci. U.S.A.">
        <title>The resurrection genome of Boea hygrometrica: A blueprint for survival of dehydration.</title>
        <authorList>
            <person name="Xiao L."/>
            <person name="Yang G."/>
            <person name="Zhang L."/>
            <person name="Yang X."/>
            <person name="Zhao S."/>
            <person name="Ji Z."/>
            <person name="Zhou Q."/>
            <person name="Hu M."/>
            <person name="Wang Y."/>
            <person name="Chen M."/>
            <person name="Xu Y."/>
            <person name="Jin H."/>
            <person name="Xiao X."/>
            <person name="Hu G."/>
            <person name="Bao F."/>
            <person name="Hu Y."/>
            <person name="Wan P."/>
            <person name="Li L."/>
            <person name="Deng X."/>
            <person name="Kuang T."/>
            <person name="Xiang C."/>
            <person name="Zhu J.K."/>
            <person name="Oliver M.J."/>
            <person name="He Y."/>
        </authorList>
    </citation>
    <scope>NUCLEOTIDE SEQUENCE [LARGE SCALE GENOMIC DNA]</scope>
    <source>
        <strain evidence="3">cv. XS01</strain>
    </source>
</reference>
<name>A0A2Z7BWS5_9LAMI</name>
<dbReference type="Proteomes" id="UP000250235">
    <property type="component" value="Unassembled WGS sequence"/>
</dbReference>
<sequence length="298" mass="32035">MTSAHIMEIAASSKDDVITISIAIQETADEPMLNKKLTTANVPSKHDDVKLVYVVSHTVEAGVDLWSLGVLTAAGCGIGSVHELYISGALLDIPGNLCSSSLSYSAFKSSQASIPYRIRNAAHTCNFSFQPTDCSTLASPDQFGTTTDNTIPQAQGIPRLTVLVHICYTLTGTLYPPPGEPPAGSKPRPAEKPGKPENTNIQQYTSPRGTSGSNPSTERNTNSIRKATDKYANAMQGIKATTESREPKDLNNSSTARSDQRKDRQWPRGILSTWELPTHLQYTVPDAKQTAAPVVAHS</sequence>
<keyword evidence="3" id="KW-1185">Reference proteome</keyword>
<feature type="region of interest" description="Disordered" evidence="1">
    <location>
        <begin position="175"/>
        <end position="225"/>
    </location>
</feature>
<organism evidence="2 3">
    <name type="scientific">Dorcoceras hygrometricum</name>
    <dbReference type="NCBI Taxonomy" id="472368"/>
    <lineage>
        <taxon>Eukaryota</taxon>
        <taxon>Viridiplantae</taxon>
        <taxon>Streptophyta</taxon>
        <taxon>Embryophyta</taxon>
        <taxon>Tracheophyta</taxon>
        <taxon>Spermatophyta</taxon>
        <taxon>Magnoliopsida</taxon>
        <taxon>eudicotyledons</taxon>
        <taxon>Gunneridae</taxon>
        <taxon>Pentapetalae</taxon>
        <taxon>asterids</taxon>
        <taxon>lamiids</taxon>
        <taxon>Lamiales</taxon>
        <taxon>Gesneriaceae</taxon>
        <taxon>Didymocarpoideae</taxon>
        <taxon>Trichosporeae</taxon>
        <taxon>Loxocarpinae</taxon>
        <taxon>Dorcoceras</taxon>
    </lineage>
</organism>
<dbReference type="AlphaFoldDB" id="A0A2Z7BWS5"/>
<proteinExistence type="predicted"/>
<accession>A0A2Z7BWS5</accession>
<gene>
    <name evidence="2" type="ORF">F511_03915</name>
</gene>
<evidence type="ECO:0000313" key="3">
    <source>
        <dbReference type="Proteomes" id="UP000250235"/>
    </source>
</evidence>
<evidence type="ECO:0000256" key="1">
    <source>
        <dbReference type="SAM" id="MobiDB-lite"/>
    </source>
</evidence>
<dbReference type="EMBL" id="KV002147">
    <property type="protein sequence ID" value="KZV38108.1"/>
    <property type="molecule type" value="Genomic_DNA"/>
</dbReference>
<protein>
    <submittedName>
        <fullName evidence="2">Uncharacterized protein</fullName>
    </submittedName>
</protein>
<feature type="region of interest" description="Disordered" evidence="1">
    <location>
        <begin position="238"/>
        <end position="274"/>
    </location>
</feature>
<evidence type="ECO:0000313" key="2">
    <source>
        <dbReference type="EMBL" id="KZV38108.1"/>
    </source>
</evidence>